<reference evidence="3" key="1">
    <citation type="journal article" date="2014" name="Int. J. Syst. Evol. Microbiol.">
        <title>Complete genome sequence of Corynebacterium casei LMG S-19264T (=DSM 44701T), isolated from a smear-ripened cheese.</title>
        <authorList>
            <consortium name="US DOE Joint Genome Institute (JGI-PGF)"/>
            <person name="Walter F."/>
            <person name="Albersmeier A."/>
            <person name="Kalinowski J."/>
            <person name="Ruckert C."/>
        </authorList>
    </citation>
    <scope>NUCLEOTIDE SEQUENCE</scope>
    <source>
        <strain evidence="3">VKM Ac-1321</strain>
    </source>
</reference>
<dbReference type="AlphaFoldDB" id="A0A9W6KCC5"/>
<dbReference type="Proteomes" id="UP001143480">
    <property type="component" value="Unassembled WGS sequence"/>
</dbReference>
<reference evidence="3" key="2">
    <citation type="submission" date="2023-01" db="EMBL/GenBank/DDBJ databases">
        <authorList>
            <person name="Sun Q."/>
            <person name="Evtushenko L."/>
        </authorList>
    </citation>
    <scope>NUCLEOTIDE SEQUENCE</scope>
    <source>
        <strain evidence="3">VKM Ac-1321</strain>
    </source>
</reference>
<keyword evidence="4" id="KW-1185">Reference proteome</keyword>
<evidence type="ECO:0000256" key="1">
    <source>
        <dbReference type="SAM" id="MobiDB-lite"/>
    </source>
</evidence>
<gene>
    <name evidence="3" type="ORF">GCM10017581_000070</name>
</gene>
<keyword evidence="2" id="KW-1133">Transmembrane helix</keyword>
<keyword evidence="2" id="KW-0812">Transmembrane</keyword>
<dbReference type="EMBL" id="BSFP01000001">
    <property type="protein sequence ID" value="GLK98266.1"/>
    <property type="molecule type" value="Genomic_DNA"/>
</dbReference>
<organism evidence="3 4">
    <name type="scientific">Dactylosporangium matsuzakiense</name>
    <dbReference type="NCBI Taxonomy" id="53360"/>
    <lineage>
        <taxon>Bacteria</taxon>
        <taxon>Bacillati</taxon>
        <taxon>Actinomycetota</taxon>
        <taxon>Actinomycetes</taxon>
        <taxon>Micromonosporales</taxon>
        <taxon>Micromonosporaceae</taxon>
        <taxon>Dactylosporangium</taxon>
    </lineage>
</organism>
<name>A0A9W6KCC5_9ACTN</name>
<evidence type="ECO:0000256" key="2">
    <source>
        <dbReference type="SAM" id="Phobius"/>
    </source>
</evidence>
<sequence>MGRILRLVLAGLLAACALSGVVRLYAPVEGNERQLAFLRERLEHGAGEDAQRLFPEGYFFLHVLYGLASADTGHLADARWALSKLDGAEGRAPFTEGLAPRYGIFYAGWTNWLRGRILSRERDAGELRRFDDESRAIAAAFDASPTPFLPAYPGQAWPVDSTVAIASLRLHDELAGETYGATVRRWVGRARERLDPATGLLPHVVDPVTGDALQGARGSSQSVILRFLPSVDNDFAREQYRTFRDRFVVRPLGLGPAVREYPKGTDGAADVDSGPLPLGVSLSATVVAVGAARVNGDLGLADAMEHFGEFAGVPMNTLTTKRYALGLLPIGDAFLVWAHTAEAGPDQPGGGIGALWRLPLAILLLLVGAAPWLGRIRQQRRHRTDEGGVVEVVVPEGLQDQALVDGDEDAGEGRRVRGRAGQ</sequence>
<protein>
    <submittedName>
        <fullName evidence="3">Uncharacterized protein</fullName>
    </submittedName>
</protein>
<keyword evidence="2" id="KW-0472">Membrane</keyword>
<evidence type="ECO:0000313" key="3">
    <source>
        <dbReference type="EMBL" id="GLK98266.1"/>
    </source>
</evidence>
<feature type="region of interest" description="Disordered" evidence="1">
    <location>
        <begin position="400"/>
        <end position="422"/>
    </location>
</feature>
<proteinExistence type="predicted"/>
<evidence type="ECO:0000313" key="4">
    <source>
        <dbReference type="Proteomes" id="UP001143480"/>
    </source>
</evidence>
<accession>A0A9W6KCC5</accession>
<comment type="caution">
    <text evidence="3">The sequence shown here is derived from an EMBL/GenBank/DDBJ whole genome shotgun (WGS) entry which is preliminary data.</text>
</comment>
<feature type="transmembrane region" description="Helical" evidence="2">
    <location>
        <begin position="354"/>
        <end position="373"/>
    </location>
</feature>